<comment type="caution">
    <text evidence="2">The sequence shown here is derived from an EMBL/GenBank/DDBJ whole genome shotgun (WGS) entry which is preliminary data.</text>
</comment>
<proteinExistence type="predicted"/>
<feature type="chain" id="PRO_5027103438" evidence="1">
    <location>
        <begin position="24"/>
        <end position="167"/>
    </location>
</feature>
<evidence type="ECO:0000313" key="3">
    <source>
        <dbReference type="Proteomes" id="UP000468581"/>
    </source>
</evidence>
<keyword evidence="3" id="KW-1185">Reference proteome</keyword>
<evidence type="ECO:0000313" key="2">
    <source>
        <dbReference type="EMBL" id="NER14065.1"/>
    </source>
</evidence>
<sequence>MTIKRLFLLCYLTPILLFFNSCSTDGDITQEELNTVNFLQVDVGQFKFNADRVTVNTQGTLVNIVGTNVETDRSVFLTFRMDTEDVVVLGKTEENPDGNIAGYLLNAENEGYLTNQIDGISGEIIITSYDEVNNTISGEFNFTAHNEDYIPVKLQNGVFEKVSLNRE</sequence>
<feature type="signal peptide" evidence="1">
    <location>
        <begin position="1"/>
        <end position="23"/>
    </location>
</feature>
<dbReference type="RefSeq" id="WP_163607330.1">
    <property type="nucleotide sequence ID" value="NZ_JAABOO010000002.1"/>
</dbReference>
<dbReference type="InterPro" id="IPR046219">
    <property type="entry name" value="DUF6252"/>
</dbReference>
<keyword evidence="1" id="KW-0732">Signal</keyword>
<reference evidence="2 3" key="1">
    <citation type="submission" date="2020-01" db="EMBL/GenBank/DDBJ databases">
        <title>Leptobacterium flavescens.</title>
        <authorList>
            <person name="Wang G."/>
        </authorList>
    </citation>
    <scope>NUCLEOTIDE SEQUENCE [LARGE SCALE GENOMIC DNA]</scope>
    <source>
        <strain evidence="2 3">KCTC 22160</strain>
    </source>
</reference>
<dbReference type="Pfam" id="PF19765">
    <property type="entry name" value="DUF6252"/>
    <property type="match status" value="1"/>
</dbReference>
<accession>A0A6P0ULD1</accession>
<dbReference type="EMBL" id="JAABOO010000002">
    <property type="protein sequence ID" value="NER14065.1"/>
    <property type="molecule type" value="Genomic_DNA"/>
</dbReference>
<dbReference type="Proteomes" id="UP000468581">
    <property type="component" value="Unassembled WGS sequence"/>
</dbReference>
<name>A0A6P0ULD1_9FLAO</name>
<protein>
    <submittedName>
        <fullName evidence="2">Uncharacterized protein</fullName>
    </submittedName>
</protein>
<organism evidence="2 3">
    <name type="scientific">Leptobacterium flavescens</name>
    <dbReference type="NCBI Taxonomy" id="472055"/>
    <lineage>
        <taxon>Bacteria</taxon>
        <taxon>Pseudomonadati</taxon>
        <taxon>Bacteroidota</taxon>
        <taxon>Flavobacteriia</taxon>
        <taxon>Flavobacteriales</taxon>
        <taxon>Flavobacteriaceae</taxon>
        <taxon>Leptobacterium</taxon>
    </lineage>
</organism>
<dbReference type="AlphaFoldDB" id="A0A6P0ULD1"/>
<gene>
    <name evidence="2" type="ORF">GWK08_11485</name>
</gene>
<evidence type="ECO:0000256" key="1">
    <source>
        <dbReference type="SAM" id="SignalP"/>
    </source>
</evidence>